<keyword evidence="7" id="KW-0472">Membrane</keyword>
<protein>
    <submittedName>
        <fullName evidence="11">Exostosin-1a</fullName>
    </submittedName>
</protein>
<dbReference type="SUPFAM" id="SSF53448">
    <property type="entry name" value="Nucleotide-diphospho-sugar transferases"/>
    <property type="match status" value="1"/>
</dbReference>
<evidence type="ECO:0000259" key="10">
    <source>
        <dbReference type="Pfam" id="PF09258"/>
    </source>
</evidence>
<dbReference type="InterPro" id="IPR004263">
    <property type="entry name" value="Exostosin"/>
</dbReference>
<keyword evidence="6" id="KW-0812">Transmembrane</keyword>
<comment type="similarity">
    <text evidence="3">Belongs to the glycosyltransferase 47 family.</text>
</comment>
<evidence type="ECO:0000256" key="8">
    <source>
        <dbReference type="ARBA" id="ARBA00023157"/>
    </source>
</evidence>
<keyword evidence="4" id="KW-0328">Glycosyltransferase</keyword>
<dbReference type="Pfam" id="PF09258">
    <property type="entry name" value="Glyco_transf_64"/>
    <property type="match status" value="2"/>
</dbReference>
<evidence type="ECO:0000256" key="4">
    <source>
        <dbReference type="ARBA" id="ARBA00022676"/>
    </source>
</evidence>
<accession>A0A4U5TWJ3</accession>
<feature type="domain" description="Glycosyl transferase 64" evidence="10">
    <location>
        <begin position="15"/>
        <end position="75"/>
    </location>
</feature>
<evidence type="ECO:0000313" key="11">
    <source>
        <dbReference type="EMBL" id="TKS65608.1"/>
    </source>
</evidence>
<evidence type="ECO:0000256" key="6">
    <source>
        <dbReference type="ARBA" id="ARBA00022968"/>
    </source>
</evidence>
<dbReference type="AlphaFoldDB" id="A0A4U5TWJ3"/>
<dbReference type="PANTHER" id="PTHR48261">
    <property type="entry name" value="ACETYLGLUCOSAMINYLTRANSFERASE"/>
    <property type="match status" value="1"/>
</dbReference>
<evidence type="ECO:0000256" key="1">
    <source>
        <dbReference type="ARBA" id="ARBA00004648"/>
    </source>
</evidence>
<dbReference type="STRING" id="240159.A0A4U5TWJ3"/>
<comment type="subcellular location">
    <subcellularLocation>
        <location evidence="1">Endoplasmic reticulum membrane</location>
        <topology evidence="1">Single-pass type II membrane protein</topology>
    </subcellularLocation>
</comment>
<organism evidence="11 12">
    <name type="scientific">Collichthys lucidus</name>
    <name type="common">Big head croaker</name>
    <name type="synonym">Sciaena lucida</name>
    <dbReference type="NCBI Taxonomy" id="240159"/>
    <lineage>
        <taxon>Eukaryota</taxon>
        <taxon>Metazoa</taxon>
        <taxon>Chordata</taxon>
        <taxon>Craniata</taxon>
        <taxon>Vertebrata</taxon>
        <taxon>Euteleostomi</taxon>
        <taxon>Actinopterygii</taxon>
        <taxon>Neopterygii</taxon>
        <taxon>Teleostei</taxon>
        <taxon>Neoteleostei</taxon>
        <taxon>Acanthomorphata</taxon>
        <taxon>Eupercaria</taxon>
        <taxon>Sciaenidae</taxon>
        <taxon>Collichthys</taxon>
    </lineage>
</organism>
<dbReference type="GO" id="GO:0016757">
    <property type="term" value="F:glycosyltransferase activity"/>
    <property type="evidence" value="ECO:0007669"/>
    <property type="project" value="UniProtKB-KW"/>
</dbReference>
<dbReference type="Proteomes" id="UP000298787">
    <property type="component" value="Unassembled WGS sequence"/>
</dbReference>
<evidence type="ECO:0000256" key="3">
    <source>
        <dbReference type="ARBA" id="ARBA00010271"/>
    </source>
</evidence>
<keyword evidence="12" id="KW-1185">Reference proteome</keyword>
<dbReference type="PANTHER" id="PTHR48261:SF3">
    <property type="entry name" value="EXOSTOSIN GLYCOSYLTRANSFERASE 1"/>
    <property type="match status" value="1"/>
</dbReference>
<keyword evidence="5" id="KW-0808">Transferase</keyword>
<name>A0A4U5TWJ3_COLLU</name>
<reference evidence="11 12" key="1">
    <citation type="submission" date="2019-01" db="EMBL/GenBank/DDBJ databases">
        <title>Genome Assembly of Collichthys lucidus.</title>
        <authorList>
            <person name="Cai M."/>
            <person name="Xiao S."/>
        </authorList>
    </citation>
    <scope>NUCLEOTIDE SEQUENCE [LARGE SCALE GENOMIC DNA]</scope>
    <source>
        <strain evidence="11">JT15FE1705JMU</strain>
        <tissue evidence="11">Muscle</tissue>
    </source>
</reference>
<dbReference type="EMBL" id="ML240917">
    <property type="protein sequence ID" value="TKS65608.1"/>
    <property type="molecule type" value="Genomic_DNA"/>
</dbReference>
<keyword evidence="9" id="KW-0325">Glycoprotein</keyword>
<gene>
    <name evidence="11" type="ORF">D9C73_027853</name>
</gene>
<dbReference type="GO" id="GO:0005789">
    <property type="term" value="C:endoplasmic reticulum membrane"/>
    <property type="evidence" value="ECO:0007669"/>
    <property type="project" value="UniProtKB-SubCell"/>
</dbReference>
<dbReference type="GO" id="GO:1901135">
    <property type="term" value="P:carbohydrate derivative metabolic process"/>
    <property type="evidence" value="ECO:0007669"/>
    <property type="project" value="UniProtKB-ARBA"/>
</dbReference>
<keyword evidence="8" id="KW-1015">Disulfide bond</keyword>
<evidence type="ECO:0000256" key="9">
    <source>
        <dbReference type="ARBA" id="ARBA00023180"/>
    </source>
</evidence>
<sequence length="173" mass="20066">MPTQGGKYESASEKERYYHYLFTHYVPANLLTTVDRMANCEDILMNFLVSAVTKQPPIKVTQKKQYKETMMTQFIRAAALHLALSRPLSKLIHQRPPEDCPVPALQSISDNQGSKASRWADPDHFAQRQTCMNAFSHWLGFMPLVHSQMRLDPVLFRDQVSILRKKYRDIEKL</sequence>
<dbReference type="Gene3D" id="3.90.550.10">
    <property type="entry name" value="Spore Coat Polysaccharide Biosynthesis Protein SpsA, Chain A"/>
    <property type="match status" value="1"/>
</dbReference>
<keyword evidence="6" id="KW-0735">Signal-anchor</keyword>
<dbReference type="InterPro" id="IPR015338">
    <property type="entry name" value="GT64_dom"/>
</dbReference>
<evidence type="ECO:0000256" key="2">
    <source>
        <dbReference type="ARBA" id="ARBA00004922"/>
    </source>
</evidence>
<proteinExistence type="inferred from homology"/>
<evidence type="ECO:0000313" key="12">
    <source>
        <dbReference type="Proteomes" id="UP000298787"/>
    </source>
</evidence>
<evidence type="ECO:0000256" key="5">
    <source>
        <dbReference type="ARBA" id="ARBA00022679"/>
    </source>
</evidence>
<dbReference type="InterPro" id="IPR029044">
    <property type="entry name" value="Nucleotide-diphossugar_trans"/>
</dbReference>
<feature type="domain" description="Glycosyl transferase 64" evidence="10">
    <location>
        <begin position="97"/>
        <end position="156"/>
    </location>
</feature>
<comment type="pathway">
    <text evidence="2">Protein modification; protein glycosylation.</text>
</comment>
<evidence type="ECO:0000256" key="7">
    <source>
        <dbReference type="ARBA" id="ARBA00023136"/>
    </source>
</evidence>